<evidence type="ECO:0000256" key="4">
    <source>
        <dbReference type="RuleBase" id="RU004262"/>
    </source>
</evidence>
<evidence type="ECO:0000259" key="5">
    <source>
        <dbReference type="Pfam" id="PF00151"/>
    </source>
</evidence>
<dbReference type="PANTHER" id="PTHR11610:SF172">
    <property type="entry name" value="LIPASE MEMBER H-A-LIKE PROTEIN"/>
    <property type="match status" value="1"/>
</dbReference>
<protein>
    <submittedName>
        <fullName evidence="6">Lipase</fullName>
    </submittedName>
</protein>
<reference evidence="6 7" key="1">
    <citation type="submission" date="2023-09" db="EMBL/GenBank/DDBJ databases">
        <title>Nesidiocoris tenuis whole genome shotgun sequence.</title>
        <authorList>
            <person name="Shibata T."/>
            <person name="Shimoda M."/>
            <person name="Kobayashi T."/>
            <person name="Uehara T."/>
        </authorList>
    </citation>
    <scope>NUCLEOTIDE SEQUENCE [LARGE SCALE GENOMIC DNA]</scope>
    <source>
        <strain evidence="6 7">Japan</strain>
    </source>
</reference>
<proteinExistence type="inferred from homology"/>
<comment type="similarity">
    <text evidence="2 4">Belongs to the AB hydrolase superfamily. Lipase family.</text>
</comment>
<organism evidence="6 7">
    <name type="scientific">Nesidiocoris tenuis</name>
    <dbReference type="NCBI Taxonomy" id="355587"/>
    <lineage>
        <taxon>Eukaryota</taxon>
        <taxon>Metazoa</taxon>
        <taxon>Ecdysozoa</taxon>
        <taxon>Arthropoda</taxon>
        <taxon>Hexapoda</taxon>
        <taxon>Insecta</taxon>
        <taxon>Pterygota</taxon>
        <taxon>Neoptera</taxon>
        <taxon>Paraneoptera</taxon>
        <taxon>Hemiptera</taxon>
        <taxon>Heteroptera</taxon>
        <taxon>Panheteroptera</taxon>
        <taxon>Cimicomorpha</taxon>
        <taxon>Miridae</taxon>
        <taxon>Dicyphina</taxon>
        <taxon>Nesidiocoris</taxon>
    </lineage>
</organism>
<comment type="subcellular location">
    <subcellularLocation>
        <location evidence="1">Secreted</location>
    </subcellularLocation>
</comment>
<feature type="domain" description="Lipase" evidence="5">
    <location>
        <begin position="74"/>
        <end position="307"/>
    </location>
</feature>
<accession>A0ABN7ARU4</accession>
<dbReference type="PANTHER" id="PTHR11610">
    <property type="entry name" value="LIPASE"/>
    <property type="match status" value="1"/>
</dbReference>
<dbReference type="Gene3D" id="3.40.50.1820">
    <property type="entry name" value="alpha/beta hydrolase"/>
    <property type="match status" value="1"/>
</dbReference>
<dbReference type="Pfam" id="PF00151">
    <property type="entry name" value="Lipase"/>
    <property type="match status" value="1"/>
</dbReference>
<keyword evidence="3" id="KW-0964">Secreted</keyword>
<dbReference type="SUPFAM" id="SSF53474">
    <property type="entry name" value="alpha/beta-Hydrolases"/>
    <property type="match status" value="1"/>
</dbReference>
<dbReference type="InterPro" id="IPR013818">
    <property type="entry name" value="Lipase"/>
</dbReference>
<name>A0ABN7ARU4_9HEMI</name>
<evidence type="ECO:0000313" key="7">
    <source>
        <dbReference type="Proteomes" id="UP001307889"/>
    </source>
</evidence>
<dbReference type="PRINTS" id="PR00821">
    <property type="entry name" value="TAGLIPASE"/>
</dbReference>
<evidence type="ECO:0000313" key="6">
    <source>
        <dbReference type="EMBL" id="BES94926.1"/>
    </source>
</evidence>
<gene>
    <name evidence="6" type="ORF">NTJ_07735</name>
</gene>
<sequence length="378" mass="41801">MGHKYAIFKFLPWLVYNAANITYDVANHIQLFAEISGDGLLEALTLGLNNNGSANLSREDCIWRRGNDKDPCPDPDVHYYFYPPRDQRGKNNRESVKFETLSWVRESSHDPNKDTVILIHGYAGTSDILPMGVLRDAYLTNGSYNVYEVDWSPLSRVPCYASAVHNMRPVARCVGSFLTHLRNAGVDMRRTTCVGHSLGAHICGISANYLLFRVHKIIGIDPARPLIRSQLKGRLDPGDADVVQVIHTTSTFGDPRRSGHIDFCMNGARAQPFCANATNEVLCSHIRSVCYLAESLDGSRAQIGHPCVRRCLAGERRPSWERHGLPVPIGHSTPEWVDGMFCVTSGSGSPYCPTKENPIGNPLCCVPPKSSPLTTNLV</sequence>
<dbReference type="Proteomes" id="UP001307889">
    <property type="component" value="Chromosome 5"/>
</dbReference>
<evidence type="ECO:0000256" key="2">
    <source>
        <dbReference type="ARBA" id="ARBA00010701"/>
    </source>
</evidence>
<evidence type="ECO:0000256" key="3">
    <source>
        <dbReference type="ARBA" id="ARBA00022525"/>
    </source>
</evidence>
<dbReference type="EMBL" id="AP028913">
    <property type="protein sequence ID" value="BES94926.1"/>
    <property type="molecule type" value="Genomic_DNA"/>
</dbReference>
<evidence type="ECO:0000256" key="1">
    <source>
        <dbReference type="ARBA" id="ARBA00004613"/>
    </source>
</evidence>
<dbReference type="InterPro" id="IPR029058">
    <property type="entry name" value="AB_hydrolase_fold"/>
</dbReference>
<dbReference type="InterPro" id="IPR000734">
    <property type="entry name" value="TAG_lipase"/>
</dbReference>
<keyword evidence="7" id="KW-1185">Reference proteome</keyword>